<evidence type="ECO:0000256" key="4">
    <source>
        <dbReference type="ARBA" id="ARBA00022618"/>
    </source>
</evidence>
<feature type="repeat" description="WD" evidence="11">
    <location>
        <begin position="79"/>
        <end position="111"/>
    </location>
</feature>
<feature type="repeat" description="WD" evidence="11">
    <location>
        <begin position="268"/>
        <end position="301"/>
    </location>
</feature>
<evidence type="ECO:0000256" key="1">
    <source>
        <dbReference type="ARBA" id="ARBA00022448"/>
    </source>
</evidence>
<keyword evidence="14" id="KW-1185">Reference proteome</keyword>
<keyword evidence="1" id="KW-0813">Transport</keyword>
<dbReference type="PANTHER" id="PTHR19848">
    <property type="entry name" value="WD40 REPEAT PROTEIN"/>
    <property type="match status" value="1"/>
</dbReference>
<dbReference type="InterPro" id="IPR015943">
    <property type="entry name" value="WD40/YVTN_repeat-like_dom_sf"/>
</dbReference>
<dbReference type="InterPro" id="IPR036322">
    <property type="entry name" value="WD40_repeat_dom_sf"/>
</dbReference>
<dbReference type="InterPro" id="IPR020472">
    <property type="entry name" value="WD40_PAC1"/>
</dbReference>
<feature type="repeat" description="WD" evidence="11">
    <location>
        <begin position="122"/>
        <end position="163"/>
    </location>
</feature>
<keyword evidence="8" id="KW-0175">Coiled coil</keyword>
<keyword evidence="10" id="KW-0131">Cell cycle</keyword>
<evidence type="ECO:0000256" key="3">
    <source>
        <dbReference type="ARBA" id="ARBA00022574"/>
    </source>
</evidence>
<feature type="repeat" description="WD" evidence="11">
    <location>
        <begin position="312"/>
        <end position="347"/>
    </location>
</feature>
<evidence type="ECO:0000313" key="13">
    <source>
        <dbReference type="EMBL" id="KAJ3183531.1"/>
    </source>
</evidence>
<dbReference type="PROSITE" id="PS00678">
    <property type="entry name" value="WD_REPEATS_1"/>
    <property type="match status" value="3"/>
</dbReference>
<dbReference type="GO" id="GO:0051301">
    <property type="term" value="P:cell division"/>
    <property type="evidence" value="ECO:0007669"/>
    <property type="project" value="UniProtKB-KW"/>
</dbReference>
<comment type="caution">
    <text evidence="13">The sequence shown here is derived from an EMBL/GenBank/DDBJ whole genome shotgun (WGS) entry which is preliminary data.</text>
</comment>
<evidence type="ECO:0000256" key="2">
    <source>
        <dbReference type="ARBA" id="ARBA00022490"/>
    </source>
</evidence>
<feature type="repeat" description="WD" evidence="11">
    <location>
        <begin position="37"/>
        <end position="78"/>
    </location>
</feature>
<keyword evidence="9" id="KW-0206">Cytoskeleton</keyword>
<keyword evidence="4" id="KW-0132">Cell division</keyword>
<keyword evidence="2" id="KW-0963">Cytoplasm</keyword>
<dbReference type="GO" id="GO:0005874">
    <property type="term" value="C:microtubule"/>
    <property type="evidence" value="ECO:0007669"/>
    <property type="project" value="UniProtKB-KW"/>
</dbReference>
<organism evidence="13 14">
    <name type="scientific">Geranomyces variabilis</name>
    <dbReference type="NCBI Taxonomy" id="109894"/>
    <lineage>
        <taxon>Eukaryota</taxon>
        <taxon>Fungi</taxon>
        <taxon>Fungi incertae sedis</taxon>
        <taxon>Chytridiomycota</taxon>
        <taxon>Chytridiomycota incertae sedis</taxon>
        <taxon>Chytridiomycetes</taxon>
        <taxon>Spizellomycetales</taxon>
        <taxon>Powellomycetaceae</taxon>
        <taxon>Geranomyces</taxon>
    </lineage>
</organism>
<dbReference type="Pfam" id="PF00400">
    <property type="entry name" value="WD40"/>
    <property type="match status" value="3"/>
</dbReference>
<keyword evidence="3 11" id="KW-0853">WD repeat</keyword>
<dbReference type="InterPro" id="IPR019775">
    <property type="entry name" value="WD40_repeat_CS"/>
</dbReference>
<dbReference type="AlphaFoldDB" id="A0AAD5XTX7"/>
<dbReference type="InterPro" id="IPR001680">
    <property type="entry name" value="WD40_rpt"/>
</dbReference>
<dbReference type="PIRSF" id="PIRSF037647">
    <property type="entry name" value="Dynein_regulator_Lis1"/>
    <property type="match status" value="1"/>
</dbReference>
<dbReference type="PRINTS" id="PR00320">
    <property type="entry name" value="GPROTEINBRPT"/>
</dbReference>
<dbReference type="SUPFAM" id="SSF50978">
    <property type="entry name" value="WD40 repeat-like"/>
    <property type="match status" value="1"/>
</dbReference>
<dbReference type="InterPro" id="IPR017252">
    <property type="entry name" value="Dynein_regulator_LIS1"/>
</dbReference>
<dbReference type="EMBL" id="JADGJQ010000006">
    <property type="protein sequence ID" value="KAJ3183531.1"/>
    <property type="molecule type" value="Genomic_DNA"/>
</dbReference>
<evidence type="ECO:0000256" key="8">
    <source>
        <dbReference type="ARBA" id="ARBA00023054"/>
    </source>
</evidence>
<proteinExistence type="predicted"/>
<name>A0AAD5XTX7_9FUNG</name>
<dbReference type="Gene3D" id="2.130.10.10">
    <property type="entry name" value="YVTN repeat-like/Quinoprotein amine dehydrogenase"/>
    <property type="match status" value="1"/>
</dbReference>
<dbReference type="PROSITE" id="PS50082">
    <property type="entry name" value="WD_REPEATS_2"/>
    <property type="match status" value="7"/>
</dbReference>
<dbReference type="FunFam" id="2.130.10.10:FF:000342">
    <property type="entry name" value="Nuclear distribution protein PAC1"/>
    <property type="match status" value="1"/>
</dbReference>
<sequence>MEQETKIAALEAEISSGPRRTNSKAEWMPRGPPRHTLSGHRGPVTRVAFHPLFTLVAAASEDASIKVWDHESGELERTLKGHTKAVQDLAWDAKGVLLASCSADLSVKLWDSNSDYQCVRTLHGHDHSVSSVLFLPNTDLLASASRDRTIKLWALETGYCVRTLAGHTDWVRRAAASEDGKTLVTAAADHTLRIWDVAAGACKVELRGHEHVVECVAFLPETAVPFVRELTGIQGATTSSQAAYVVSGSRDKTLRLWDAITGNCLHVFTGHDNWVRDVAPHALGRFIVSVSDDRSLRVWDLHQAGRSVKTLADAHPHFVTTVALAGSQAPVLATGGVDGAVRVWDCA</sequence>
<keyword evidence="5" id="KW-0493">Microtubule</keyword>
<dbReference type="PROSITE" id="PS50294">
    <property type="entry name" value="WD_REPEATS_REGION"/>
    <property type="match status" value="6"/>
</dbReference>
<dbReference type="PANTHER" id="PTHR19848:SF8">
    <property type="entry name" value="F-BOX AND WD REPEAT DOMAIN CONTAINING 7"/>
    <property type="match status" value="1"/>
</dbReference>
<protein>
    <submittedName>
        <fullName evidence="13">Platelet-activating factor acetylhydrolase IB subunit alpha</fullName>
    </submittedName>
</protein>
<feature type="repeat" description="WD" evidence="11">
    <location>
        <begin position="244"/>
        <end position="267"/>
    </location>
</feature>
<feature type="region of interest" description="Disordered" evidence="12">
    <location>
        <begin position="1"/>
        <end position="41"/>
    </location>
</feature>
<reference evidence="13" key="1">
    <citation type="submission" date="2020-05" db="EMBL/GenBank/DDBJ databases">
        <title>Phylogenomic resolution of chytrid fungi.</title>
        <authorList>
            <person name="Stajich J.E."/>
            <person name="Amses K."/>
            <person name="Simmons R."/>
            <person name="Seto K."/>
            <person name="Myers J."/>
            <person name="Bonds A."/>
            <person name="Quandt C.A."/>
            <person name="Barry K."/>
            <person name="Liu P."/>
            <person name="Grigoriev I."/>
            <person name="Longcore J.E."/>
            <person name="James T.Y."/>
        </authorList>
    </citation>
    <scope>NUCLEOTIDE SEQUENCE</scope>
    <source>
        <strain evidence="13">JEL0379</strain>
    </source>
</reference>
<keyword evidence="7" id="KW-0498">Mitosis</keyword>
<evidence type="ECO:0000256" key="6">
    <source>
        <dbReference type="ARBA" id="ARBA00022737"/>
    </source>
</evidence>
<evidence type="ECO:0000256" key="12">
    <source>
        <dbReference type="SAM" id="MobiDB-lite"/>
    </source>
</evidence>
<dbReference type="CDD" id="cd00200">
    <property type="entry name" value="WD40"/>
    <property type="match status" value="1"/>
</dbReference>
<dbReference type="Pfam" id="PF25173">
    <property type="entry name" value="Beta-prop_WDR3_1st"/>
    <property type="match status" value="1"/>
</dbReference>
<keyword evidence="6" id="KW-0677">Repeat</keyword>
<gene>
    <name evidence="13" type="primary">LIS-1</name>
    <name evidence="13" type="ORF">HDU87_006856</name>
</gene>
<feature type="repeat" description="WD" evidence="11">
    <location>
        <begin position="164"/>
        <end position="205"/>
    </location>
</feature>
<evidence type="ECO:0000256" key="5">
    <source>
        <dbReference type="ARBA" id="ARBA00022701"/>
    </source>
</evidence>
<dbReference type="Proteomes" id="UP001212152">
    <property type="component" value="Unassembled WGS sequence"/>
</dbReference>
<evidence type="ECO:0000256" key="11">
    <source>
        <dbReference type="PROSITE-ProRule" id="PRU00221"/>
    </source>
</evidence>
<accession>A0AAD5XTX7</accession>
<evidence type="ECO:0000256" key="10">
    <source>
        <dbReference type="ARBA" id="ARBA00023306"/>
    </source>
</evidence>
<evidence type="ECO:0000256" key="7">
    <source>
        <dbReference type="ARBA" id="ARBA00022776"/>
    </source>
</evidence>
<dbReference type="SMART" id="SM00320">
    <property type="entry name" value="WD40"/>
    <property type="match status" value="7"/>
</dbReference>
<evidence type="ECO:0000313" key="14">
    <source>
        <dbReference type="Proteomes" id="UP001212152"/>
    </source>
</evidence>
<evidence type="ECO:0000256" key="9">
    <source>
        <dbReference type="ARBA" id="ARBA00023212"/>
    </source>
</evidence>